<protein>
    <recommendedName>
        <fullName evidence="11">Peptidase S1 domain-containing protein</fullName>
    </recommendedName>
</protein>
<evidence type="ECO:0000256" key="7">
    <source>
        <dbReference type="ARBA" id="ARBA00024195"/>
    </source>
</evidence>
<comment type="subcellular location">
    <subcellularLocation>
        <location evidence="1">Secreted</location>
        <location evidence="1">Extracellular space</location>
    </subcellularLocation>
</comment>
<evidence type="ECO:0000259" key="11">
    <source>
        <dbReference type="PROSITE" id="PS50240"/>
    </source>
</evidence>
<dbReference type="InterPro" id="IPR001254">
    <property type="entry name" value="Trypsin_dom"/>
</dbReference>
<dbReference type="InterPro" id="IPR001314">
    <property type="entry name" value="Peptidase_S1A"/>
</dbReference>
<dbReference type="PROSITE" id="PS50240">
    <property type="entry name" value="TRYPSIN_DOM"/>
    <property type="match status" value="2"/>
</dbReference>
<dbReference type="GO" id="GO:0090729">
    <property type="term" value="F:toxin activity"/>
    <property type="evidence" value="ECO:0007669"/>
    <property type="project" value="UniProtKB-KW"/>
</dbReference>
<keyword evidence="10" id="KW-0378">Hydrolase</keyword>
<comment type="function">
    <text evidence="8">Fibrinolytic activity; shows preferential cleavage of Arg-Gly bonds in all three fibrinogen chains. Contact with the caterpillars causes severe bleeding, due the anticoagulant effect of the protein.</text>
</comment>
<evidence type="ECO:0000256" key="4">
    <source>
        <dbReference type="ARBA" id="ARBA00023157"/>
    </source>
</evidence>
<keyword evidence="10" id="KW-0645">Protease</keyword>
<evidence type="ECO:0000256" key="9">
    <source>
        <dbReference type="ARBA" id="ARBA00084094"/>
    </source>
</evidence>
<proteinExistence type="inferred from homology"/>
<dbReference type="FunFam" id="2.40.10.10:FF:000002">
    <property type="entry name" value="Transmembrane protease serine"/>
    <property type="match status" value="2"/>
</dbReference>
<evidence type="ECO:0000256" key="3">
    <source>
        <dbReference type="ARBA" id="ARBA00022729"/>
    </source>
</evidence>
<dbReference type="Pfam" id="PF00089">
    <property type="entry name" value="Trypsin"/>
    <property type="match status" value="2"/>
</dbReference>
<evidence type="ECO:0000313" key="12">
    <source>
        <dbReference type="EMBL" id="CAH4021215.1"/>
    </source>
</evidence>
<dbReference type="PRINTS" id="PR00722">
    <property type="entry name" value="CHYMOTRYPSIN"/>
</dbReference>
<accession>A0A9P0X972</accession>
<evidence type="ECO:0000256" key="1">
    <source>
        <dbReference type="ARBA" id="ARBA00004239"/>
    </source>
</evidence>
<keyword evidence="13" id="KW-1185">Reference proteome</keyword>
<dbReference type="Proteomes" id="UP001152562">
    <property type="component" value="Unassembled WGS sequence"/>
</dbReference>
<reference evidence="12" key="1">
    <citation type="submission" date="2022-05" db="EMBL/GenBank/DDBJ databases">
        <authorList>
            <person name="Okamura Y."/>
        </authorList>
    </citation>
    <scope>NUCLEOTIDE SEQUENCE</scope>
</reference>
<dbReference type="Gene3D" id="2.40.10.10">
    <property type="entry name" value="Trypsin-like serine proteases"/>
    <property type="match status" value="3"/>
</dbReference>
<dbReference type="PROSITE" id="PS00134">
    <property type="entry name" value="TRYPSIN_HIS"/>
    <property type="match status" value="2"/>
</dbReference>
<evidence type="ECO:0000256" key="5">
    <source>
        <dbReference type="ARBA" id="ARBA00023180"/>
    </source>
</evidence>
<organism evidence="12 13">
    <name type="scientific">Pieris brassicae</name>
    <name type="common">White butterfly</name>
    <name type="synonym">Large white butterfly</name>
    <dbReference type="NCBI Taxonomy" id="7116"/>
    <lineage>
        <taxon>Eukaryota</taxon>
        <taxon>Metazoa</taxon>
        <taxon>Ecdysozoa</taxon>
        <taxon>Arthropoda</taxon>
        <taxon>Hexapoda</taxon>
        <taxon>Insecta</taxon>
        <taxon>Pterygota</taxon>
        <taxon>Neoptera</taxon>
        <taxon>Endopterygota</taxon>
        <taxon>Lepidoptera</taxon>
        <taxon>Glossata</taxon>
        <taxon>Ditrysia</taxon>
        <taxon>Papilionoidea</taxon>
        <taxon>Pieridae</taxon>
        <taxon>Pierinae</taxon>
        <taxon>Pieris</taxon>
    </lineage>
</organism>
<dbReference type="SMART" id="SM00020">
    <property type="entry name" value="Tryp_SPc"/>
    <property type="match status" value="2"/>
</dbReference>
<dbReference type="GO" id="GO:0006508">
    <property type="term" value="P:proteolysis"/>
    <property type="evidence" value="ECO:0007669"/>
    <property type="project" value="UniProtKB-KW"/>
</dbReference>
<evidence type="ECO:0000256" key="6">
    <source>
        <dbReference type="ARBA" id="ARBA00023240"/>
    </source>
</evidence>
<dbReference type="InterPro" id="IPR018114">
    <property type="entry name" value="TRYPSIN_HIS"/>
</dbReference>
<dbReference type="CDD" id="cd00190">
    <property type="entry name" value="Tryp_SPc"/>
    <property type="match status" value="2"/>
</dbReference>
<dbReference type="InterPro" id="IPR009003">
    <property type="entry name" value="Peptidase_S1_PA"/>
</dbReference>
<sequence length="708" mass="80350">MKFRLQELFEDFASRYTNVLSDRSQLQRPESDDPCDSFIPRPSWNFGQRISDKKCTEYMSDMMYRNTIKERQDECQRKLGKEPGKTYIRILSKHSTKVGEYPHMAAFGWKRRLRNSWAFLCGGSLISPNFILTAAHCGSQSSAVVVNKYLRKAQPDIVRLGSRYIKRRYNPKTDVTIKQFIQHPYWDPPKHYYDIALVELAKPVSFSKTVQPACLPGSFSSKYDAYITGWGVTDETAKTLSSILRAAEVDIIDSSECNALLNPFSNRNWWGLMDHQLCAGKLEGGVDTCQGDSGGPLQVKLQETKYEGNMHMVIGVTSFGFKCGVKDQPGIYTRVSSFVEWIERSFAVLHEYKPFRTRYSNGTLSEEVHITFRVNTNYTTDRNIRKPVNIDPCISFTPVKPRFSMNGARMSDLKCAEFMVDLVNRETIRDREERCKVKRGQKPSEVPIRLIISKYSTKQGDYPHMAAIGWKIKAINKWAFLCGGSLISPSFVLTAAHCSKAINRELESPGPDIVRLGTRDLENSKFESPVDINIKKFITNPYWKPPIKYFDIALVQLVAEVEFSKLIQPACLEGKYFTSRHEVTVSGWGITNEKSLKPSSEVQAGNVDIIESKYCDFLLLVYRDRNWGGLTDNQMCAGNINGGVDTCQGDSGGPLQVKIKDTKYEGSMHMIIGVTSFGHKCGRKDLPGVYTKISPFLDWIESVVWPKL</sequence>
<keyword evidence="5" id="KW-0325">Glycoprotein</keyword>
<evidence type="ECO:0000313" key="13">
    <source>
        <dbReference type="Proteomes" id="UP001152562"/>
    </source>
</evidence>
<dbReference type="InterPro" id="IPR033116">
    <property type="entry name" value="TRYPSIN_SER"/>
</dbReference>
<evidence type="ECO:0000256" key="10">
    <source>
        <dbReference type="RuleBase" id="RU363034"/>
    </source>
</evidence>
<feature type="domain" description="Peptidase S1" evidence="11">
    <location>
        <begin position="451"/>
        <end position="705"/>
    </location>
</feature>
<dbReference type="EMBL" id="CALOZG010000004">
    <property type="protein sequence ID" value="CAH4021215.1"/>
    <property type="molecule type" value="Genomic_DNA"/>
</dbReference>
<dbReference type="AlphaFoldDB" id="A0A9P0X972"/>
<dbReference type="PANTHER" id="PTHR24252">
    <property type="entry name" value="ACROSIN-RELATED"/>
    <property type="match status" value="1"/>
</dbReference>
<dbReference type="PROSITE" id="PS00135">
    <property type="entry name" value="TRYPSIN_SER"/>
    <property type="match status" value="2"/>
</dbReference>
<dbReference type="FunFam" id="2.40.10.10:FF:000068">
    <property type="entry name" value="transmembrane protease serine 2"/>
    <property type="match status" value="1"/>
</dbReference>
<evidence type="ECO:0000256" key="8">
    <source>
        <dbReference type="ARBA" id="ARBA00055534"/>
    </source>
</evidence>
<comment type="caution">
    <text evidence="12">The sequence shown here is derived from an EMBL/GenBank/DDBJ whole genome shotgun (WGS) entry which is preliminary data.</text>
</comment>
<keyword evidence="9" id="KW-1205">Fibrinolytic toxin</keyword>
<feature type="domain" description="Peptidase S1" evidence="11">
    <location>
        <begin position="90"/>
        <end position="347"/>
    </location>
</feature>
<dbReference type="GO" id="GO:0005576">
    <property type="term" value="C:extracellular region"/>
    <property type="evidence" value="ECO:0007669"/>
    <property type="project" value="UniProtKB-SubCell"/>
</dbReference>
<keyword evidence="2" id="KW-0800">Toxin</keyword>
<keyword evidence="10" id="KW-0720">Serine protease</keyword>
<keyword evidence="4" id="KW-1015">Disulfide bond</keyword>
<dbReference type="PANTHER" id="PTHR24252:SF7">
    <property type="entry name" value="HYALIN"/>
    <property type="match status" value="1"/>
</dbReference>
<dbReference type="SUPFAM" id="SSF50494">
    <property type="entry name" value="Trypsin-like serine proteases"/>
    <property type="match status" value="2"/>
</dbReference>
<keyword evidence="6" id="KW-1199">Hemostasis impairing toxin</keyword>
<dbReference type="InterPro" id="IPR043504">
    <property type="entry name" value="Peptidase_S1_PA_chymotrypsin"/>
</dbReference>
<dbReference type="FunFam" id="2.40.10.10:FF:000028">
    <property type="entry name" value="Serine protease easter"/>
    <property type="match status" value="1"/>
</dbReference>
<dbReference type="GO" id="GO:0004252">
    <property type="term" value="F:serine-type endopeptidase activity"/>
    <property type="evidence" value="ECO:0007669"/>
    <property type="project" value="InterPro"/>
</dbReference>
<gene>
    <name evidence="12" type="ORF">PIBRA_LOCUS3855</name>
</gene>
<comment type="similarity">
    <text evidence="7">Belongs to the peptidase S1 family. CLIP subfamily.</text>
</comment>
<evidence type="ECO:0000256" key="2">
    <source>
        <dbReference type="ARBA" id="ARBA00022656"/>
    </source>
</evidence>
<name>A0A9P0X972_PIEBR</name>
<keyword evidence="3" id="KW-0732">Signal</keyword>